<feature type="compositionally biased region" description="Basic and acidic residues" evidence="1">
    <location>
        <begin position="54"/>
        <end position="63"/>
    </location>
</feature>
<evidence type="ECO:0000313" key="2">
    <source>
        <dbReference type="EMBL" id="RMZ72349.1"/>
    </source>
</evidence>
<reference evidence="2 3" key="1">
    <citation type="journal article" date="2014" name="PLoS ONE">
        <title>De novo Genome Assembly of the Fungal Plant Pathogen Pyrenophora semeniperda.</title>
        <authorList>
            <person name="Soliai M.M."/>
            <person name="Meyer S.E."/>
            <person name="Udall J.A."/>
            <person name="Elzinga D.E."/>
            <person name="Hermansen R.A."/>
            <person name="Bodily P.M."/>
            <person name="Hart A.A."/>
            <person name="Coleman C.E."/>
        </authorList>
    </citation>
    <scope>NUCLEOTIDE SEQUENCE [LARGE SCALE GENOMIC DNA]</scope>
    <source>
        <strain evidence="2 3">CCB06</strain>
        <tissue evidence="2">Mycelium</tissue>
    </source>
</reference>
<organism evidence="2 3">
    <name type="scientific">Pyrenophora seminiperda CCB06</name>
    <dbReference type="NCBI Taxonomy" id="1302712"/>
    <lineage>
        <taxon>Eukaryota</taxon>
        <taxon>Fungi</taxon>
        <taxon>Dikarya</taxon>
        <taxon>Ascomycota</taxon>
        <taxon>Pezizomycotina</taxon>
        <taxon>Dothideomycetes</taxon>
        <taxon>Pleosporomycetidae</taxon>
        <taxon>Pleosporales</taxon>
        <taxon>Pleosporineae</taxon>
        <taxon>Pleosporaceae</taxon>
        <taxon>Pyrenophora</taxon>
    </lineage>
</organism>
<sequence length="122" mass="13000">MPPDLEKLKVRFGELILEDQKGTEKTESSIPVIALSKTPDTDFAGSARTSLAEDDSHGARQDPDAQEDASSVGEDSILEAGAGGADSLTRSLVSVSPPSAVRRFGFGTAEETRSIRVRRRKA</sequence>
<protein>
    <submittedName>
        <fullName evidence="2">Uncharacterized protein</fullName>
    </submittedName>
</protein>
<feature type="region of interest" description="Disordered" evidence="1">
    <location>
        <begin position="18"/>
        <end position="94"/>
    </location>
</feature>
<dbReference type="AlphaFoldDB" id="A0A3M7MD87"/>
<accession>A0A3M7MD87</accession>
<evidence type="ECO:0000313" key="3">
    <source>
        <dbReference type="Proteomes" id="UP000265663"/>
    </source>
</evidence>
<gene>
    <name evidence="2" type="ORF">GMOD_00010210</name>
</gene>
<dbReference type="Proteomes" id="UP000265663">
    <property type="component" value="Unassembled WGS sequence"/>
</dbReference>
<name>A0A3M7MD87_9PLEO</name>
<dbReference type="EMBL" id="KE747832">
    <property type="protein sequence ID" value="RMZ72349.1"/>
    <property type="molecule type" value="Genomic_DNA"/>
</dbReference>
<keyword evidence="3" id="KW-1185">Reference proteome</keyword>
<proteinExistence type="predicted"/>
<feature type="compositionally biased region" description="Basic and acidic residues" evidence="1">
    <location>
        <begin position="18"/>
        <end position="27"/>
    </location>
</feature>
<evidence type="ECO:0000256" key="1">
    <source>
        <dbReference type="SAM" id="MobiDB-lite"/>
    </source>
</evidence>